<protein>
    <recommendedName>
        <fullName evidence="5">MFS transporter</fullName>
    </recommendedName>
</protein>
<sequence length="311" mass="33364">MPEVLNWLALPLAIFAMIHFPGVMFSSRGRRAKAVARASGLVVLAALLGASWVVHPAAGMLLGFFGSQAFGNWQGRRAALFTGLVAAFVFSALGAGWIMYPLAVMAAFWLLNQGSAGNRRRHREPSAPAGALPEHTSGRVWHFPDVAPSAAQTSPAGTSRRKAQTVQSTAKPVPVNEPASLLAALHQDDRLPGDVRARLVALDLRTQEALTHLQSGGQTSSEGAYLARAIREDYAPTAVRAYLKLPQEQAEVTPLQNGKTGGELLREQLDLLLRAVQELLGGALQASSQDLLTHQRFLEERFGTGGKDLKI</sequence>
<evidence type="ECO:0000256" key="1">
    <source>
        <dbReference type="SAM" id="MobiDB-lite"/>
    </source>
</evidence>
<feature type="region of interest" description="Disordered" evidence="1">
    <location>
        <begin position="149"/>
        <end position="173"/>
    </location>
</feature>
<evidence type="ECO:0000256" key="2">
    <source>
        <dbReference type="SAM" id="Phobius"/>
    </source>
</evidence>
<keyword evidence="4" id="KW-1185">Reference proteome</keyword>
<feature type="transmembrane region" description="Helical" evidence="2">
    <location>
        <begin position="38"/>
        <end position="58"/>
    </location>
</feature>
<name>A0ABQ2EPX3_9DEIO</name>
<evidence type="ECO:0008006" key="5">
    <source>
        <dbReference type="Google" id="ProtNLM"/>
    </source>
</evidence>
<keyword evidence="2" id="KW-0812">Transmembrane</keyword>
<accession>A0ABQ2EPX3</accession>
<keyword evidence="2" id="KW-0472">Membrane</keyword>
<evidence type="ECO:0000313" key="4">
    <source>
        <dbReference type="Proteomes" id="UP000647587"/>
    </source>
</evidence>
<feature type="transmembrane region" description="Helical" evidence="2">
    <location>
        <begin position="6"/>
        <end position="26"/>
    </location>
</feature>
<dbReference type="RefSeq" id="WP_189005449.1">
    <property type="nucleotide sequence ID" value="NZ_BMPP01000004.1"/>
</dbReference>
<feature type="transmembrane region" description="Helical" evidence="2">
    <location>
        <begin position="78"/>
        <end position="111"/>
    </location>
</feature>
<organism evidence="3 4">
    <name type="scientific">Deinococcus malanensis</name>
    <dbReference type="NCBI Taxonomy" id="1706855"/>
    <lineage>
        <taxon>Bacteria</taxon>
        <taxon>Thermotogati</taxon>
        <taxon>Deinococcota</taxon>
        <taxon>Deinococci</taxon>
        <taxon>Deinococcales</taxon>
        <taxon>Deinococcaceae</taxon>
        <taxon>Deinococcus</taxon>
    </lineage>
</organism>
<gene>
    <name evidence="3" type="ORF">GCM10008955_11740</name>
</gene>
<proteinExistence type="predicted"/>
<evidence type="ECO:0000313" key="3">
    <source>
        <dbReference type="EMBL" id="GGK19979.1"/>
    </source>
</evidence>
<dbReference type="EMBL" id="BMPP01000004">
    <property type="protein sequence ID" value="GGK19979.1"/>
    <property type="molecule type" value="Genomic_DNA"/>
</dbReference>
<reference evidence="4" key="1">
    <citation type="journal article" date="2019" name="Int. J. Syst. Evol. Microbiol.">
        <title>The Global Catalogue of Microorganisms (GCM) 10K type strain sequencing project: providing services to taxonomists for standard genome sequencing and annotation.</title>
        <authorList>
            <consortium name="The Broad Institute Genomics Platform"/>
            <consortium name="The Broad Institute Genome Sequencing Center for Infectious Disease"/>
            <person name="Wu L."/>
            <person name="Ma J."/>
        </authorList>
    </citation>
    <scope>NUCLEOTIDE SEQUENCE [LARGE SCALE GENOMIC DNA]</scope>
    <source>
        <strain evidence="4">JCM 30331</strain>
    </source>
</reference>
<keyword evidence="2" id="KW-1133">Transmembrane helix</keyword>
<comment type="caution">
    <text evidence="3">The sequence shown here is derived from an EMBL/GenBank/DDBJ whole genome shotgun (WGS) entry which is preliminary data.</text>
</comment>
<dbReference type="Proteomes" id="UP000647587">
    <property type="component" value="Unassembled WGS sequence"/>
</dbReference>